<organism evidence="1 2">
    <name type="scientific">Shewanella corallii</name>
    <dbReference type="NCBI Taxonomy" id="560080"/>
    <lineage>
        <taxon>Bacteria</taxon>
        <taxon>Pseudomonadati</taxon>
        <taxon>Pseudomonadota</taxon>
        <taxon>Gammaproteobacteria</taxon>
        <taxon>Alteromonadales</taxon>
        <taxon>Shewanellaceae</taxon>
        <taxon>Shewanella</taxon>
    </lineage>
</organism>
<sequence length="248" mass="28455">MDTPLLKYVLGLADDNMVLSQRLTEWCSNGPTLEEDIALTNVALDILGRARMFYQYASVLDEQKRSEDDFAMCRSEREYTNLLIHELPIGDFAFTMARQWFLDEFSQLYFSALSHSKDETLAGIAAKCIKESGYHLVRSRNWICVLAEGTEESRRRLLAAIDELWGYRHELFETTQAESLLSGVAVNRADLKDTWMTNINDLSARLNIELPDKDWFVTGGRRGEHSEHLGPMLAEMQYLARCFPGAKW</sequence>
<name>A0ABT0N5W2_9GAMM</name>
<reference evidence="1 2" key="1">
    <citation type="submission" date="2022-01" db="EMBL/GenBank/DDBJ databases">
        <title>Whole genome-based taxonomy of the Shewanellaceae.</title>
        <authorList>
            <person name="Martin-Rodriguez A.J."/>
        </authorList>
    </citation>
    <scope>NUCLEOTIDE SEQUENCE [LARGE SCALE GENOMIC DNA]</scope>
    <source>
        <strain evidence="1 2">DSM 21332</strain>
    </source>
</reference>
<dbReference type="SUPFAM" id="SSF47240">
    <property type="entry name" value="Ferritin-like"/>
    <property type="match status" value="1"/>
</dbReference>
<dbReference type="InterPro" id="IPR012347">
    <property type="entry name" value="Ferritin-like"/>
</dbReference>
<dbReference type="EMBL" id="JAKIKT010000002">
    <property type="protein sequence ID" value="MCL2913276.1"/>
    <property type="molecule type" value="Genomic_DNA"/>
</dbReference>
<dbReference type="RefSeq" id="WP_249248089.1">
    <property type="nucleotide sequence ID" value="NZ_JAKIKT010000002.1"/>
</dbReference>
<evidence type="ECO:0000313" key="2">
    <source>
        <dbReference type="Proteomes" id="UP001202831"/>
    </source>
</evidence>
<dbReference type="InterPro" id="IPR007814">
    <property type="entry name" value="PaaA_PaaC"/>
</dbReference>
<gene>
    <name evidence="1" type="primary">paaC</name>
    <name evidence="1" type="ORF">L2725_05680</name>
</gene>
<dbReference type="NCBIfam" id="TIGR02158">
    <property type="entry name" value="PA_CoA_Oxy3"/>
    <property type="match status" value="1"/>
</dbReference>
<accession>A0ABT0N5W2</accession>
<dbReference type="Gene3D" id="1.20.1260.10">
    <property type="match status" value="1"/>
</dbReference>
<dbReference type="InterPro" id="IPR009078">
    <property type="entry name" value="Ferritin-like_SF"/>
</dbReference>
<dbReference type="InterPro" id="IPR011882">
    <property type="entry name" value="PaaC"/>
</dbReference>
<dbReference type="InterPro" id="IPR052703">
    <property type="entry name" value="Aromatic_CoA_ox/epox"/>
</dbReference>
<proteinExistence type="predicted"/>
<evidence type="ECO:0000313" key="1">
    <source>
        <dbReference type="EMBL" id="MCL2913276.1"/>
    </source>
</evidence>
<dbReference type="PANTHER" id="PTHR30458">
    <property type="entry name" value="PHENYLACETIC ACID DEGRADATION PROTEIN PAA"/>
    <property type="match status" value="1"/>
</dbReference>
<dbReference type="GO" id="GO:0097266">
    <property type="term" value="F:phenylacetyl-CoA 1,2-epoxidase activity"/>
    <property type="evidence" value="ECO:0007669"/>
    <property type="project" value="UniProtKB-EC"/>
</dbReference>
<dbReference type="PIRSF" id="PIRSF037834">
    <property type="entry name" value="PA_CoA_Oase3"/>
    <property type="match status" value="1"/>
</dbReference>
<dbReference type="EC" id="1.14.13.149" evidence="1"/>
<dbReference type="Proteomes" id="UP001202831">
    <property type="component" value="Unassembled WGS sequence"/>
</dbReference>
<comment type="caution">
    <text evidence="1">The sequence shown here is derived from an EMBL/GenBank/DDBJ whole genome shotgun (WGS) entry which is preliminary data.</text>
</comment>
<keyword evidence="2" id="KW-1185">Reference proteome</keyword>
<dbReference type="PANTHER" id="PTHR30458:SF0">
    <property type="entry name" value="1,2-PHENYLACETYL-COA EPOXIDASE, SUBUNIT C"/>
    <property type="match status" value="1"/>
</dbReference>
<protein>
    <submittedName>
        <fullName evidence="1">Phenylacetate-CoA oxygenase subunit PaaC</fullName>
        <ecNumber evidence="1">1.14.13.149</ecNumber>
    </submittedName>
</protein>
<dbReference type="Pfam" id="PF05138">
    <property type="entry name" value="PaaA_PaaC"/>
    <property type="match status" value="1"/>
</dbReference>
<keyword evidence="1" id="KW-0560">Oxidoreductase</keyword>